<comment type="caution">
    <text evidence="2">The sequence shown here is derived from an EMBL/GenBank/DDBJ whole genome shotgun (WGS) entry which is preliminary data.</text>
</comment>
<accession>A0A7C3KCV9</accession>
<name>A0A7C3KCV9_9CYAN</name>
<protein>
    <submittedName>
        <fullName evidence="2">Uncharacterized protein</fullName>
    </submittedName>
</protein>
<organism evidence="2">
    <name type="scientific">Oscillatoriales cyanobacterium SpSt-418</name>
    <dbReference type="NCBI Taxonomy" id="2282169"/>
    <lineage>
        <taxon>Bacteria</taxon>
        <taxon>Bacillati</taxon>
        <taxon>Cyanobacteriota</taxon>
        <taxon>Cyanophyceae</taxon>
        <taxon>Oscillatoriophycideae</taxon>
        <taxon>Oscillatoriales</taxon>
    </lineage>
</organism>
<dbReference type="AlphaFoldDB" id="A0A7C3KCV9"/>
<proteinExistence type="predicted"/>
<keyword evidence="1" id="KW-0175">Coiled coil</keyword>
<feature type="coiled-coil region" evidence="1">
    <location>
        <begin position="179"/>
        <end position="206"/>
    </location>
</feature>
<sequence>MRHLLLATTLSAGAVSLIAPLINQGFGASRSDQPVVRQLSATVQSPTSRNALADAEALAWEAAVLVQNPPHPVATWRNARLHWKEAIELLEAIPADSELADQAKQKLAVYRANYAEISDRLKREKKATQNFKFAQRNAWNAAVLVQDPPHPLGVWQSAESQWQTAIDRLEAIPQTTTLAAKAQQSLKTYRANYQEIQQRVKTEETASASLQEFFTKANLLAQSAEAPISVAGRADVGISYEQYEKLVQGLDQQLKDFARHPHAKSHPLYNSLTQTMTDHETALRLWKTYLQYKQIHAAWLYDDLYDQHLPTELVPPSDIKKYSLKTSLDGTRLSLRVSLAQIWSDMRDRLLLTRKQQQDFAAQRQAPSESGKL</sequence>
<reference evidence="2" key="1">
    <citation type="journal article" date="2020" name="mSystems">
        <title>Genome- and Community-Level Interaction Insights into Carbon Utilization and Element Cycling Functions of Hydrothermarchaeota in Hydrothermal Sediment.</title>
        <authorList>
            <person name="Zhou Z."/>
            <person name="Liu Y."/>
            <person name="Xu W."/>
            <person name="Pan J."/>
            <person name="Luo Z.H."/>
            <person name="Li M."/>
        </authorList>
    </citation>
    <scope>NUCLEOTIDE SEQUENCE [LARGE SCALE GENOMIC DNA]</scope>
    <source>
        <strain evidence="2">SpSt-418</strain>
    </source>
</reference>
<feature type="coiled-coil region" evidence="1">
    <location>
        <begin position="100"/>
        <end position="127"/>
    </location>
</feature>
<evidence type="ECO:0000256" key="1">
    <source>
        <dbReference type="SAM" id="Coils"/>
    </source>
</evidence>
<evidence type="ECO:0000313" key="2">
    <source>
        <dbReference type="EMBL" id="HFM96988.1"/>
    </source>
</evidence>
<gene>
    <name evidence="2" type="ORF">ENR64_04325</name>
</gene>
<dbReference type="EMBL" id="DSRU01000049">
    <property type="protein sequence ID" value="HFM96988.1"/>
    <property type="molecule type" value="Genomic_DNA"/>
</dbReference>